<reference evidence="2 3" key="1">
    <citation type="journal article" date="2018" name="Nat. Biotechnol.">
        <title>A standardized bacterial taxonomy based on genome phylogeny substantially revises the tree of life.</title>
        <authorList>
            <person name="Parks D.H."/>
            <person name="Chuvochina M."/>
            <person name="Waite D.W."/>
            <person name="Rinke C."/>
            <person name="Skarshewski A."/>
            <person name="Chaumeil P.A."/>
            <person name="Hugenholtz P."/>
        </authorList>
    </citation>
    <scope>NUCLEOTIDE SEQUENCE [LARGE SCALE GENOMIC DNA]</scope>
    <source>
        <strain evidence="2">UBA11306</strain>
    </source>
</reference>
<evidence type="ECO:0000256" key="1">
    <source>
        <dbReference type="ARBA" id="ARBA00006479"/>
    </source>
</evidence>
<dbReference type="PANTHER" id="PTHR18964">
    <property type="entry name" value="ROK (REPRESSOR, ORF, KINASE) FAMILY"/>
    <property type="match status" value="1"/>
</dbReference>
<dbReference type="InterPro" id="IPR043129">
    <property type="entry name" value="ATPase_NBD"/>
</dbReference>
<name>A0A3D4S416_9ENTE</name>
<comment type="similarity">
    <text evidence="1">Belongs to the ROK (NagC/XylR) family.</text>
</comment>
<dbReference type="InterPro" id="IPR000600">
    <property type="entry name" value="ROK"/>
</dbReference>
<gene>
    <name evidence="2" type="ORF">DIW15_00850</name>
</gene>
<sequence>MKKYIGIDVGGTTIKHGLLTDEGEILSKNKLKTPLEKNQFLNTIVDIVTQYRSQDEIEACGISMPGVIEGDGFLTTAGALKNLYGINLIKALQKDVALPITVINDANAAALAEHWIGAAKAYQTYFGLVLGTGVGGGIIINGDIYNGAHSRAGEFGWLIAEPNEENLEFGTLNFQGATVIGLLRVYNEALSHQNDEIKSPVVVDNPRLIFRQAAGGDAIATRVLDHYFYILAKEIFNLIVAFDPEAVIIGGGISNNEDFYKGLQAKIKQLHQQHDSVRPIQLPPVLLAQLRNDAGLIGAVYHAKTHH</sequence>
<dbReference type="Proteomes" id="UP000262195">
    <property type="component" value="Unassembled WGS sequence"/>
</dbReference>
<accession>A0A3D4S416</accession>
<dbReference type="Gene3D" id="3.30.420.40">
    <property type="match status" value="2"/>
</dbReference>
<dbReference type="EMBL" id="DQHO01000005">
    <property type="protein sequence ID" value="HCS93242.1"/>
    <property type="molecule type" value="Genomic_DNA"/>
</dbReference>
<proteinExistence type="inferred from homology"/>
<comment type="caution">
    <text evidence="2">The sequence shown here is derived from an EMBL/GenBank/DDBJ whole genome shotgun (WGS) entry which is preliminary data.</text>
</comment>
<evidence type="ECO:0000313" key="2">
    <source>
        <dbReference type="EMBL" id="HCS93242.1"/>
    </source>
</evidence>
<dbReference type="PANTHER" id="PTHR18964:SF149">
    <property type="entry name" value="BIFUNCTIONAL UDP-N-ACETYLGLUCOSAMINE 2-EPIMERASE_N-ACETYLMANNOSAMINE KINASE"/>
    <property type="match status" value="1"/>
</dbReference>
<protein>
    <submittedName>
        <fullName evidence="2">ROK family protein</fullName>
    </submittedName>
</protein>
<organism evidence="2 3">
    <name type="scientific">Bavariicoccus seileri</name>
    <dbReference type="NCBI Taxonomy" id="549685"/>
    <lineage>
        <taxon>Bacteria</taxon>
        <taxon>Bacillati</taxon>
        <taxon>Bacillota</taxon>
        <taxon>Bacilli</taxon>
        <taxon>Lactobacillales</taxon>
        <taxon>Enterococcaceae</taxon>
        <taxon>Bavariicoccus</taxon>
    </lineage>
</organism>
<dbReference type="SUPFAM" id="SSF53067">
    <property type="entry name" value="Actin-like ATPase domain"/>
    <property type="match status" value="1"/>
</dbReference>
<evidence type="ECO:0000313" key="3">
    <source>
        <dbReference type="Proteomes" id="UP000262195"/>
    </source>
</evidence>
<dbReference type="AlphaFoldDB" id="A0A3D4S416"/>
<dbReference type="Pfam" id="PF00480">
    <property type="entry name" value="ROK"/>
    <property type="match status" value="1"/>
</dbReference>
<dbReference type="STRING" id="1121105.GCA_000421665_01674"/>